<organism evidence="1">
    <name type="scientific">marine sediment metagenome</name>
    <dbReference type="NCBI Taxonomy" id="412755"/>
    <lineage>
        <taxon>unclassified sequences</taxon>
        <taxon>metagenomes</taxon>
        <taxon>ecological metagenomes</taxon>
    </lineage>
</organism>
<comment type="caution">
    <text evidence="1">The sequence shown here is derived from an EMBL/GenBank/DDBJ whole genome shotgun (WGS) entry which is preliminary data.</text>
</comment>
<evidence type="ECO:0000313" key="1">
    <source>
        <dbReference type="EMBL" id="GAG77098.1"/>
    </source>
</evidence>
<sequence>MPKLRKEVEDKVLALIKEGYTNVGIAEKTGVHRKTAATLRKKHLKQSEIKKTAFLEGMWLRIEKDGYIVSYQRLNEKTFERLKQLLKLIEFDEDALSVLDMAIDIIVEPKREIAEIISNRLLEGLDKMPDMFKESLMALPMAQLRDMESKLDELTLRREPGWGNLYIEYGDVSKRIT</sequence>
<gene>
    <name evidence="1" type="ORF">S01H4_25456</name>
</gene>
<name>X1AYC4_9ZZZZ</name>
<feature type="non-terminal residue" evidence="1">
    <location>
        <position position="177"/>
    </location>
</feature>
<reference evidence="1" key="1">
    <citation type="journal article" date="2014" name="Front. Microbiol.">
        <title>High frequency of phylogenetically diverse reductive dehalogenase-homologous genes in deep subseafloor sedimentary metagenomes.</title>
        <authorList>
            <person name="Kawai M."/>
            <person name="Futagami T."/>
            <person name="Toyoda A."/>
            <person name="Takaki Y."/>
            <person name="Nishi S."/>
            <person name="Hori S."/>
            <person name="Arai W."/>
            <person name="Tsubouchi T."/>
            <person name="Morono Y."/>
            <person name="Uchiyama I."/>
            <person name="Ito T."/>
            <person name="Fujiyama A."/>
            <person name="Inagaki F."/>
            <person name="Takami H."/>
        </authorList>
    </citation>
    <scope>NUCLEOTIDE SEQUENCE</scope>
    <source>
        <strain evidence="1">Expedition CK06-06</strain>
    </source>
</reference>
<accession>X1AYC4</accession>
<protein>
    <submittedName>
        <fullName evidence="1">Uncharacterized protein</fullName>
    </submittedName>
</protein>
<proteinExistence type="predicted"/>
<dbReference type="EMBL" id="BART01012114">
    <property type="protein sequence ID" value="GAG77098.1"/>
    <property type="molecule type" value="Genomic_DNA"/>
</dbReference>
<dbReference type="AlphaFoldDB" id="X1AYC4"/>